<dbReference type="GO" id="GO:0046872">
    <property type="term" value="F:metal ion binding"/>
    <property type="evidence" value="ECO:0007669"/>
    <property type="project" value="UniProtKB-KW"/>
</dbReference>
<evidence type="ECO:0000256" key="4">
    <source>
        <dbReference type="ARBA" id="ARBA00022989"/>
    </source>
</evidence>
<protein>
    <submittedName>
        <fullName evidence="8">Progestin and adipoQ receptor-like protein 1</fullName>
    </submittedName>
</protein>
<evidence type="ECO:0000313" key="9">
    <source>
        <dbReference type="Proteomes" id="UP000031036"/>
    </source>
</evidence>
<feature type="transmembrane region" description="Helical" evidence="7">
    <location>
        <begin position="321"/>
        <end position="340"/>
    </location>
</feature>
<evidence type="ECO:0000256" key="3">
    <source>
        <dbReference type="ARBA" id="ARBA00022692"/>
    </source>
</evidence>
<dbReference type="PANTHER" id="PTHR20855">
    <property type="entry name" value="ADIPOR/PROGESTIN RECEPTOR-RELATED"/>
    <property type="match status" value="1"/>
</dbReference>
<accession>A0A0B2VVK2</accession>
<dbReference type="Pfam" id="PF03006">
    <property type="entry name" value="HlyIII"/>
    <property type="match status" value="1"/>
</dbReference>
<feature type="transmembrane region" description="Helical" evidence="7">
    <location>
        <begin position="480"/>
        <end position="499"/>
    </location>
</feature>
<sequence length="575" mass="65147">MDSLSSKHMEMTMTEGESICECDDSETLRKSSRYISSGVCDTYDCECDHFNRPMVHVGDVLREAEDIMSDRGHQRIQPVSGSEVLVDEVDVQYSPRHSAHPIEIVVRHNRVVSQETDERKPSIVVPCSSRQPPYRFRTIAEGEDRVGRDSQTSSEFTRPLPVRKFKKGHRRAFSMPSSGNRMTLSIIDDDQLMADGLHKRHVVRYRLHPHKRRLSPQAPNESTVVSAALIELPAADQDDNELAIEINEEEIICASGGDDKSGPRTVIKKFWEARWKVTNFEFLPVWLQDNEYLRTGHRPPLPSFGSCFKSIFSLHTETGNIWTHLFGCVAFVGVALFFFSRPNALVQWQEKLVFSSFFMGAISCLGMSFAFHTVQCHSVGVGKLFSKLDYTGISLLIVGSFIPWIYYGFYCRTLPMVIHMSMICILGIAAVTVSLWDKFAAPQFRPVRAVVFVAMGLSSIVPALHFFITDGIRVLLDEASFHWLLLMGILYLTGAAVYASRTPERCFPGKCDLLFQSHQLFHLFVVVAAFVHFHGISEMAMKRLQQGSCAEQIYERYGEQFTPSFIDNWLALDSL</sequence>
<keyword evidence="6" id="KW-0862">Zinc</keyword>
<feature type="transmembrane region" description="Helical" evidence="7">
    <location>
        <begin position="352"/>
        <end position="371"/>
    </location>
</feature>
<feature type="transmembrane region" description="Helical" evidence="7">
    <location>
        <begin position="416"/>
        <end position="436"/>
    </location>
</feature>
<proteinExistence type="inferred from homology"/>
<comment type="caution">
    <text evidence="8">The sequence shown here is derived from an EMBL/GenBank/DDBJ whole genome shotgun (WGS) entry which is preliminary data.</text>
</comment>
<evidence type="ECO:0000256" key="2">
    <source>
        <dbReference type="ARBA" id="ARBA00007018"/>
    </source>
</evidence>
<gene>
    <name evidence="8" type="primary">paqr-1</name>
    <name evidence="8" type="ORF">Tcan_16792</name>
</gene>
<evidence type="ECO:0000256" key="6">
    <source>
        <dbReference type="PIRSR" id="PIRSR604254-1"/>
    </source>
</evidence>
<dbReference type="InterPro" id="IPR004254">
    <property type="entry name" value="AdipoR/HlyIII-related"/>
</dbReference>
<feature type="transmembrane region" description="Helical" evidence="7">
    <location>
        <begin position="448"/>
        <end position="468"/>
    </location>
</feature>
<name>A0A0B2VVK2_TOXCA</name>
<keyword evidence="4 7" id="KW-1133">Transmembrane helix</keyword>
<evidence type="ECO:0000256" key="5">
    <source>
        <dbReference type="ARBA" id="ARBA00023136"/>
    </source>
</evidence>
<keyword evidence="5 7" id="KW-0472">Membrane</keyword>
<evidence type="ECO:0000256" key="1">
    <source>
        <dbReference type="ARBA" id="ARBA00004141"/>
    </source>
</evidence>
<dbReference type="GO" id="GO:0038023">
    <property type="term" value="F:signaling receptor activity"/>
    <property type="evidence" value="ECO:0007669"/>
    <property type="project" value="TreeGrafter"/>
</dbReference>
<dbReference type="OrthoDB" id="5585746at2759"/>
<dbReference type="GO" id="GO:0005886">
    <property type="term" value="C:plasma membrane"/>
    <property type="evidence" value="ECO:0007669"/>
    <property type="project" value="TreeGrafter"/>
</dbReference>
<dbReference type="GO" id="GO:0033211">
    <property type="term" value="P:adiponectin-activated signaling pathway"/>
    <property type="evidence" value="ECO:0007669"/>
    <property type="project" value="TreeGrafter"/>
</dbReference>
<comment type="subcellular location">
    <subcellularLocation>
        <location evidence="1">Membrane</location>
        <topology evidence="1">Multi-pass membrane protein</topology>
    </subcellularLocation>
</comment>
<feature type="transmembrane region" description="Helical" evidence="7">
    <location>
        <begin position="391"/>
        <end position="409"/>
    </location>
</feature>
<dbReference type="PANTHER" id="PTHR20855:SF52">
    <property type="entry name" value="ADIPONECTIN RECEPTOR PROTEIN"/>
    <property type="match status" value="1"/>
</dbReference>
<dbReference type="EMBL" id="JPKZ01000746">
    <property type="protein sequence ID" value="KHN85688.1"/>
    <property type="molecule type" value="Genomic_DNA"/>
</dbReference>
<evidence type="ECO:0000256" key="7">
    <source>
        <dbReference type="SAM" id="Phobius"/>
    </source>
</evidence>
<dbReference type="AlphaFoldDB" id="A0A0B2VVK2"/>
<keyword evidence="3 7" id="KW-0812">Transmembrane</keyword>
<comment type="similarity">
    <text evidence="2">Belongs to the ADIPOR family.</text>
</comment>
<dbReference type="Proteomes" id="UP000031036">
    <property type="component" value="Unassembled WGS sequence"/>
</dbReference>
<feature type="binding site" evidence="6">
    <location>
        <position position="372"/>
    </location>
    <ligand>
        <name>Zn(2+)</name>
        <dbReference type="ChEBI" id="CHEBI:29105"/>
    </ligand>
</feature>
<organism evidence="8 9">
    <name type="scientific">Toxocara canis</name>
    <name type="common">Canine roundworm</name>
    <dbReference type="NCBI Taxonomy" id="6265"/>
    <lineage>
        <taxon>Eukaryota</taxon>
        <taxon>Metazoa</taxon>
        <taxon>Ecdysozoa</taxon>
        <taxon>Nematoda</taxon>
        <taxon>Chromadorea</taxon>
        <taxon>Rhabditida</taxon>
        <taxon>Spirurina</taxon>
        <taxon>Ascaridomorpha</taxon>
        <taxon>Ascaridoidea</taxon>
        <taxon>Toxocaridae</taxon>
        <taxon>Toxocara</taxon>
    </lineage>
</organism>
<keyword evidence="9" id="KW-1185">Reference proteome</keyword>
<feature type="binding site" evidence="6">
    <location>
        <position position="522"/>
    </location>
    <ligand>
        <name>Zn(2+)</name>
        <dbReference type="ChEBI" id="CHEBI:29105"/>
    </ligand>
</feature>
<reference evidence="8 9" key="1">
    <citation type="submission" date="2014-11" db="EMBL/GenBank/DDBJ databases">
        <title>Genetic blueprint of the zoonotic pathogen Toxocara canis.</title>
        <authorList>
            <person name="Zhu X.-Q."/>
            <person name="Korhonen P.K."/>
            <person name="Cai H."/>
            <person name="Young N.D."/>
            <person name="Nejsum P."/>
            <person name="von Samson-Himmelstjerna G."/>
            <person name="Boag P.R."/>
            <person name="Tan P."/>
            <person name="Li Q."/>
            <person name="Min J."/>
            <person name="Yang Y."/>
            <person name="Wang X."/>
            <person name="Fang X."/>
            <person name="Hall R.S."/>
            <person name="Hofmann A."/>
            <person name="Sternberg P.W."/>
            <person name="Jex A.R."/>
            <person name="Gasser R.B."/>
        </authorList>
    </citation>
    <scope>NUCLEOTIDE SEQUENCE [LARGE SCALE GENOMIC DNA]</scope>
    <source>
        <strain evidence="8">PN_DK_2014</strain>
    </source>
</reference>
<dbReference type="OMA" id="VIKRFWE"/>
<feature type="transmembrane region" description="Helical" evidence="7">
    <location>
        <begin position="519"/>
        <end position="536"/>
    </location>
</feature>
<keyword evidence="6" id="KW-0479">Metal-binding</keyword>
<feature type="binding site" evidence="6">
    <location>
        <position position="518"/>
    </location>
    <ligand>
        <name>Zn(2+)</name>
        <dbReference type="ChEBI" id="CHEBI:29105"/>
    </ligand>
</feature>
<evidence type="ECO:0000313" key="8">
    <source>
        <dbReference type="EMBL" id="KHN85688.1"/>
    </source>
</evidence>
<dbReference type="STRING" id="6265.A0A0B2VVK2"/>
<keyword evidence="8" id="KW-0675">Receptor</keyword>